<dbReference type="Proteomes" id="UP000712600">
    <property type="component" value="Unassembled WGS sequence"/>
</dbReference>
<evidence type="ECO:0000313" key="3">
    <source>
        <dbReference type="Proteomes" id="UP000712600"/>
    </source>
</evidence>
<evidence type="ECO:0000313" key="2">
    <source>
        <dbReference type="EMBL" id="KAF3489569.1"/>
    </source>
</evidence>
<feature type="region of interest" description="Disordered" evidence="1">
    <location>
        <begin position="1"/>
        <end position="48"/>
    </location>
</feature>
<sequence length="219" mass="24457">MVLGGNNNHAQETTNGLPEASSDAAKEELAPQENSSLTQEPTGATEVTDDFSSLVGKITKKSLETLGYDIIDVVFMSLDTCLFGNPHDIRALRKDVTDLIQKLHGEDAKAIPWDTRKEWVLTVTLKGPLEMKLLRCEMMRGTCSTSFRCSNPRKFRRNVPWNFHRKFPRNGALGIFRGMSPSVYSEEHVPRAVVQKKEEPTGCDDPNRPNVPSSLEPTE</sequence>
<feature type="compositionally biased region" description="Polar residues" evidence="1">
    <location>
        <begin position="1"/>
        <end position="16"/>
    </location>
</feature>
<evidence type="ECO:0000256" key="1">
    <source>
        <dbReference type="SAM" id="MobiDB-lite"/>
    </source>
</evidence>
<dbReference type="AlphaFoldDB" id="A0A8S9N7X2"/>
<organism evidence="2 3">
    <name type="scientific">Brassica cretica</name>
    <name type="common">Mustard</name>
    <dbReference type="NCBI Taxonomy" id="69181"/>
    <lineage>
        <taxon>Eukaryota</taxon>
        <taxon>Viridiplantae</taxon>
        <taxon>Streptophyta</taxon>
        <taxon>Embryophyta</taxon>
        <taxon>Tracheophyta</taxon>
        <taxon>Spermatophyta</taxon>
        <taxon>Magnoliopsida</taxon>
        <taxon>eudicotyledons</taxon>
        <taxon>Gunneridae</taxon>
        <taxon>Pentapetalae</taxon>
        <taxon>rosids</taxon>
        <taxon>malvids</taxon>
        <taxon>Brassicales</taxon>
        <taxon>Brassicaceae</taxon>
        <taxon>Brassiceae</taxon>
        <taxon>Brassica</taxon>
    </lineage>
</organism>
<name>A0A8S9N7X2_BRACR</name>
<feature type="region of interest" description="Disordered" evidence="1">
    <location>
        <begin position="190"/>
        <end position="219"/>
    </location>
</feature>
<proteinExistence type="predicted"/>
<feature type="compositionally biased region" description="Polar residues" evidence="1">
    <location>
        <begin position="210"/>
        <end position="219"/>
    </location>
</feature>
<dbReference type="EMBL" id="QGKX02002183">
    <property type="protein sequence ID" value="KAF3489569.1"/>
    <property type="molecule type" value="Genomic_DNA"/>
</dbReference>
<comment type="caution">
    <text evidence="2">The sequence shown here is derived from an EMBL/GenBank/DDBJ whole genome shotgun (WGS) entry which is preliminary data.</text>
</comment>
<reference evidence="2" key="1">
    <citation type="submission" date="2019-12" db="EMBL/GenBank/DDBJ databases">
        <title>Genome sequencing and annotation of Brassica cretica.</title>
        <authorList>
            <person name="Studholme D.J."/>
            <person name="Sarris P."/>
        </authorList>
    </citation>
    <scope>NUCLEOTIDE SEQUENCE</scope>
    <source>
        <strain evidence="2">PFS-109/04</strain>
        <tissue evidence="2">Leaf</tissue>
    </source>
</reference>
<feature type="compositionally biased region" description="Polar residues" evidence="1">
    <location>
        <begin position="32"/>
        <end position="42"/>
    </location>
</feature>
<protein>
    <submittedName>
        <fullName evidence="2">Uncharacterized protein</fullName>
    </submittedName>
</protein>
<gene>
    <name evidence="2" type="ORF">F2Q69_00052426</name>
</gene>
<accession>A0A8S9N7X2</accession>
<feature type="compositionally biased region" description="Basic and acidic residues" evidence="1">
    <location>
        <begin position="190"/>
        <end position="200"/>
    </location>
</feature>